<dbReference type="Proteomes" id="UP001055115">
    <property type="component" value="Unassembled WGS sequence"/>
</dbReference>
<reference evidence="2 3" key="1">
    <citation type="submission" date="2022-03" db="EMBL/GenBank/DDBJ databases">
        <title>Genome data of Colletotrichum spp.</title>
        <authorList>
            <person name="Utami Y.D."/>
            <person name="Hiruma K."/>
        </authorList>
    </citation>
    <scope>NUCLEOTIDE SEQUENCE [LARGE SCALE GENOMIC DNA]</scope>
    <source>
        <strain evidence="2 3">MAFF 239500</strain>
    </source>
</reference>
<comment type="caution">
    <text evidence="2">The sequence shown here is derived from an EMBL/GenBank/DDBJ whole genome shotgun (WGS) entry which is preliminary data.</text>
</comment>
<evidence type="ECO:0000313" key="3">
    <source>
        <dbReference type="Proteomes" id="UP001055115"/>
    </source>
</evidence>
<gene>
    <name evidence="2" type="ORF">ColSpa_08046</name>
</gene>
<accession>A0AA37UN50</accession>
<name>A0AA37UN50_9PEZI</name>
<protein>
    <submittedName>
        <fullName evidence="2">Uncharacterized protein</fullName>
    </submittedName>
</protein>
<dbReference type="GeneID" id="73328848"/>
<evidence type="ECO:0000313" key="2">
    <source>
        <dbReference type="EMBL" id="GKT47865.1"/>
    </source>
</evidence>
<sequence length="141" mass="14940">MVCIGVPVCRPLFKGWFNKFSSRGGSNPGAYTKDLADSNGGFGLKTIGGTDYSVRVGMKTPDMNLTSASGRSGEGVKGDPNRSMGRVYGDDNSVDSILGPDDRHGQVRNTDTDGYSSEDGKGGLQNIWVKSEVVVQSTARN</sequence>
<proteinExistence type="predicted"/>
<organism evidence="2 3">
    <name type="scientific">Colletotrichum spaethianum</name>
    <dbReference type="NCBI Taxonomy" id="700344"/>
    <lineage>
        <taxon>Eukaryota</taxon>
        <taxon>Fungi</taxon>
        <taxon>Dikarya</taxon>
        <taxon>Ascomycota</taxon>
        <taxon>Pezizomycotina</taxon>
        <taxon>Sordariomycetes</taxon>
        <taxon>Hypocreomycetidae</taxon>
        <taxon>Glomerellales</taxon>
        <taxon>Glomerellaceae</taxon>
        <taxon>Colletotrichum</taxon>
        <taxon>Colletotrichum spaethianum species complex</taxon>
    </lineage>
</organism>
<dbReference type="RefSeq" id="XP_049130215.1">
    <property type="nucleotide sequence ID" value="XM_049274258.1"/>
</dbReference>
<evidence type="ECO:0000256" key="1">
    <source>
        <dbReference type="SAM" id="MobiDB-lite"/>
    </source>
</evidence>
<dbReference type="EMBL" id="BQXU01000021">
    <property type="protein sequence ID" value="GKT47865.1"/>
    <property type="molecule type" value="Genomic_DNA"/>
</dbReference>
<feature type="region of interest" description="Disordered" evidence="1">
    <location>
        <begin position="60"/>
        <end position="123"/>
    </location>
</feature>
<dbReference type="AlphaFoldDB" id="A0AA37UN50"/>
<keyword evidence="3" id="KW-1185">Reference proteome</keyword>